<dbReference type="Gene3D" id="3.40.50.1980">
    <property type="entry name" value="Nitrogenase molybdenum iron protein domain"/>
    <property type="match status" value="2"/>
</dbReference>
<dbReference type="InterPro" id="IPR002491">
    <property type="entry name" value="ABC_transptr_periplasmic_BD"/>
</dbReference>
<reference evidence="3 4" key="1">
    <citation type="submission" date="2018-11" db="EMBL/GenBank/DDBJ databases">
        <authorList>
            <person name="Criscuolo A."/>
        </authorList>
    </citation>
    <scope>NUCLEOTIDE SEQUENCE [LARGE SCALE GENOMIC DNA]</scope>
    <source>
        <strain evidence="3">ACIP111625</strain>
    </source>
</reference>
<dbReference type="PANTHER" id="PTHR30535:SF34">
    <property type="entry name" value="MOLYBDATE-BINDING PROTEIN MOLA"/>
    <property type="match status" value="1"/>
</dbReference>
<dbReference type="PANTHER" id="PTHR30535">
    <property type="entry name" value="VITAMIN B12-BINDING PROTEIN"/>
    <property type="match status" value="1"/>
</dbReference>
<proteinExistence type="predicted"/>
<evidence type="ECO:0000313" key="3">
    <source>
        <dbReference type="EMBL" id="VDC31651.1"/>
    </source>
</evidence>
<dbReference type="InterPro" id="IPR050902">
    <property type="entry name" value="ABC_Transporter_SBP"/>
</dbReference>
<dbReference type="AlphaFoldDB" id="A0A3P5XRV6"/>
<feature type="signal peptide" evidence="1">
    <location>
        <begin position="1"/>
        <end position="19"/>
    </location>
</feature>
<protein>
    <submittedName>
        <fullName evidence="3">Corrinoid ABC transporter substrate-binding protein</fullName>
    </submittedName>
</protein>
<evidence type="ECO:0000256" key="1">
    <source>
        <dbReference type="SAM" id="SignalP"/>
    </source>
</evidence>
<feature type="domain" description="Fe/B12 periplasmic-binding" evidence="2">
    <location>
        <begin position="24"/>
        <end position="274"/>
    </location>
</feature>
<accession>A0A3P5XRV6</accession>
<dbReference type="EMBL" id="UXAW01000087">
    <property type="protein sequence ID" value="VDC31651.1"/>
    <property type="molecule type" value="Genomic_DNA"/>
</dbReference>
<keyword evidence="1" id="KW-0732">Signal</keyword>
<evidence type="ECO:0000259" key="2">
    <source>
        <dbReference type="PROSITE" id="PS50983"/>
    </source>
</evidence>
<organism evidence="3 4">
    <name type="scientific">Pseudogemmobacter humi</name>
    <dbReference type="NCBI Taxonomy" id="2483812"/>
    <lineage>
        <taxon>Bacteria</taxon>
        <taxon>Pseudomonadati</taxon>
        <taxon>Pseudomonadota</taxon>
        <taxon>Alphaproteobacteria</taxon>
        <taxon>Rhodobacterales</taxon>
        <taxon>Paracoccaceae</taxon>
        <taxon>Pseudogemmobacter</taxon>
    </lineage>
</organism>
<dbReference type="PROSITE" id="PS50983">
    <property type="entry name" value="FE_B12_PBP"/>
    <property type="match status" value="1"/>
</dbReference>
<dbReference type="RefSeq" id="WP_124087746.1">
    <property type="nucleotide sequence ID" value="NZ_UXAW01000087.1"/>
</dbReference>
<gene>
    <name evidence="3" type="ORF">XINFAN_03025</name>
</gene>
<dbReference type="Pfam" id="PF01497">
    <property type="entry name" value="Peripla_BP_2"/>
    <property type="match status" value="1"/>
</dbReference>
<sequence>MGRAAVFALALLAAMPAWAGPPRRVVSINLCTDQLAMLLAEPGQLISVSDLATDPLASSMIEEARAYPANRGGAEQVFLMHPDLVLAGSYTSQASVALLRDLGVRVVQVAPVDSLAGVSEQIRVIAEALGRAEAGEALVRDFEAGLAALARDLPPATAALYYPNGYTTGKGTLADDVLAYTNFGNVGATAGVTGGGTLPMERLIMADPDVIVTSAPYPGASRSEEILTHPALTELRARAGVVATTDADWICGTPHILRAVAAMRAARDGLEAGE</sequence>
<dbReference type="Proteomes" id="UP000277498">
    <property type="component" value="Unassembled WGS sequence"/>
</dbReference>
<feature type="chain" id="PRO_5018031725" evidence="1">
    <location>
        <begin position="20"/>
        <end position="274"/>
    </location>
</feature>
<name>A0A3P5XRV6_9RHOB</name>
<dbReference type="SUPFAM" id="SSF53807">
    <property type="entry name" value="Helical backbone' metal receptor"/>
    <property type="match status" value="1"/>
</dbReference>
<keyword evidence="4" id="KW-1185">Reference proteome</keyword>
<dbReference type="OrthoDB" id="1632039at2"/>
<evidence type="ECO:0000313" key="4">
    <source>
        <dbReference type="Proteomes" id="UP000277498"/>
    </source>
</evidence>